<dbReference type="GO" id="GO:0032259">
    <property type="term" value="P:methylation"/>
    <property type="evidence" value="ECO:0007669"/>
    <property type="project" value="UniProtKB-KW"/>
</dbReference>
<name>A0A1G6DPQ0_9HYPH</name>
<dbReference type="GO" id="GO:0005694">
    <property type="term" value="C:chromosome"/>
    <property type="evidence" value="ECO:0007669"/>
    <property type="project" value="TreeGrafter"/>
</dbReference>
<dbReference type="EMBL" id="FMXQ01000008">
    <property type="protein sequence ID" value="SDB47164.1"/>
    <property type="molecule type" value="Genomic_DNA"/>
</dbReference>
<dbReference type="GO" id="GO:0003677">
    <property type="term" value="F:DNA binding"/>
    <property type="evidence" value="ECO:0007669"/>
    <property type="project" value="InterPro"/>
</dbReference>
<feature type="domain" description="ParB-like N-terminal" evidence="6">
    <location>
        <begin position="12"/>
        <end position="97"/>
    </location>
</feature>
<dbReference type="InterPro" id="IPR002941">
    <property type="entry name" value="DNA_methylase_N4/N6"/>
</dbReference>
<dbReference type="InterPro" id="IPR001091">
    <property type="entry name" value="RM_Methyltransferase"/>
</dbReference>
<dbReference type="RefSeq" id="WP_090878498.1">
    <property type="nucleotide sequence ID" value="NZ_FMXQ01000008.1"/>
</dbReference>
<dbReference type="GO" id="GO:0007059">
    <property type="term" value="P:chromosome segregation"/>
    <property type="evidence" value="ECO:0007669"/>
    <property type="project" value="TreeGrafter"/>
</dbReference>
<dbReference type="PANTHER" id="PTHR33375">
    <property type="entry name" value="CHROMOSOME-PARTITIONING PROTEIN PARB-RELATED"/>
    <property type="match status" value="1"/>
</dbReference>
<dbReference type="InterPro" id="IPR003115">
    <property type="entry name" value="ParB_N"/>
</dbReference>
<dbReference type="Gene3D" id="3.40.50.150">
    <property type="entry name" value="Vaccinia Virus protein VP39"/>
    <property type="match status" value="1"/>
</dbReference>
<dbReference type="GO" id="GO:0009007">
    <property type="term" value="F:site-specific DNA-methyltransferase (adenine-specific) activity"/>
    <property type="evidence" value="ECO:0007669"/>
    <property type="project" value="UniProtKB-EC"/>
</dbReference>
<dbReference type="PRINTS" id="PR00508">
    <property type="entry name" value="S21N4MTFRASE"/>
</dbReference>
<keyword evidence="1 7" id="KW-0489">Methyltransferase</keyword>
<dbReference type="InterPro" id="IPR036086">
    <property type="entry name" value="ParB/Sulfiredoxin_sf"/>
</dbReference>
<dbReference type="Pfam" id="PF01555">
    <property type="entry name" value="N6_N4_Mtase"/>
    <property type="match status" value="1"/>
</dbReference>
<dbReference type="InterPro" id="IPR029063">
    <property type="entry name" value="SAM-dependent_MTases_sf"/>
</dbReference>
<dbReference type="Gene3D" id="3.90.1530.10">
    <property type="entry name" value="Conserved hypothetical protein from pyrococcus furiosus pfu- 392566-001, ParB domain"/>
    <property type="match status" value="1"/>
</dbReference>
<sequence>MNEGLIDRLKIEYRPLDRLVPYAKNARTHSDAQVAEIAASIRAFGWTNPVLVDGEDGVIAGHGRLLAARKLGMTEVPVIELAGMSDAEKQAYVIADNKLALNAGWDKDLLALELADLDAVGFDLSLTGFGGDELAGLLNLGNEGLIDPDAIPEPPVVPVAQRGDVWVMGKHRLVCGDATNPDDVALVLAGVSPHLMVTDPPYGVNYDPAWREGAGLTEGSAIAKGKVLNDDRADWREAWALFPGDVAYVWHGGLHAGTVAHSLEASGFAIRSQIIWDKTRLVIGRGDYHWSHEPAYYSVRKGKTGHWAGDRSQSTVWSILHRKNDTGHGTEKPVECMKRPIENNSSPGQAVYEPFCGSGTTIIAAEMTGRSCHAIELDPAYVDVAIRRWQDFTGEQAVLDADGRTFAEVSGERSAEEASGRRNDLGRIVTQTGVRSDIGTDHDGSGVDVGEAHGAGGLS</sequence>
<dbReference type="AlphaFoldDB" id="A0A1G6DPQ0"/>
<evidence type="ECO:0000259" key="6">
    <source>
        <dbReference type="SMART" id="SM00470"/>
    </source>
</evidence>
<feature type="compositionally biased region" description="Basic and acidic residues" evidence="5">
    <location>
        <begin position="410"/>
        <end position="425"/>
    </location>
</feature>
<dbReference type="CDD" id="cd16403">
    <property type="entry name" value="ParB_N_like_MT"/>
    <property type="match status" value="1"/>
</dbReference>
<dbReference type="SUPFAM" id="SSF110849">
    <property type="entry name" value="ParB/Sulfiredoxin"/>
    <property type="match status" value="1"/>
</dbReference>
<proteinExistence type="inferred from homology"/>
<dbReference type="InterPro" id="IPR015840">
    <property type="entry name" value="DNA_MeTrfase_ParB"/>
</dbReference>
<dbReference type="SMART" id="SM00470">
    <property type="entry name" value="ParB"/>
    <property type="match status" value="1"/>
</dbReference>
<evidence type="ECO:0000313" key="7">
    <source>
        <dbReference type="EMBL" id="SDB47164.1"/>
    </source>
</evidence>
<protein>
    <recommendedName>
        <fullName evidence="4">Methyltransferase</fullName>
        <ecNumber evidence="4">2.1.1.-</ecNumber>
    </recommendedName>
</protein>
<dbReference type="SUPFAM" id="SSF53335">
    <property type="entry name" value="S-adenosyl-L-methionine-dependent methyltransferases"/>
    <property type="match status" value="1"/>
</dbReference>
<evidence type="ECO:0000256" key="1">
    <source>
        <dbReference type="ARBA" id="ARBA00022603"/>
    </source>
</evidence>
<dbReference type="GO" id="GO:0045881">
    <property type="term" value="P:positive regulation of sporulation resulting in formation of a cellular spore"/>
    <property type="evidence" value="ECO:0007669"/>
    <property type="project" value="TreeGrafter"/>
</dbReference>
<evidence type="ECO:0000256" key="2">
    <source>
        <dbReference type="ARBA" id="ARBA00022679"/>
    </source>
</evidence>
<comment type="similarity">
    <text evidence="4">Belongs to the N(4)/N(6)-methyltransferase family.</text>
</comment>
<dbReference type="PIRSF" id="PIRSF036758">
    <property type="entry name" value="Aden_M_ParB"/>
    <property type="match status" value="1"/>
</dbReference>
<organism evidence="7 8">
    <name type="scientific">Bauldia litoralis</name>
    <dbReference type="NCBI Taxonomy" id="665467"/>
    <lineage>
        <taxon>Bacteria</taxon>
        <taxon>Pseudomonadati</taxon>
        <taxon>Pseudomonadota</taxon>
        <taxon>Alphaproteobacteria</taxon>
        <taxon>Hyphomicrobiales</taxon>
        <taxon>Kaistiaceae</taxon>
        <taxon>Bauldia</taxon>
    </lineage>
</organism>
<dbReference type="STRING" id="665467.SAMN02982931_03601"/>
<dbReference type="InterPro" id="IPR050336">
    <property type="entry name" value="Chromosome_partition/occlusion"/>
</dbReference>
<dbReference type="EC" id="2.1.1.-" evidence="4"/>
<keyword evidence="2" id="KW-0808">Transferase</keyword>
<dbReference type="PANTHER" id="PTHR33375:SF1">
    <property type="entry name" value="CHROMOSOME-PARTITIONING PROTEIN PARB-RELATED"/>
    <property type="match status" value="1"/>
</dbReference>
<keyword evidence="8" id="KW-1185">Reference proteome</keyword>
<feature type="region of interest" description="Disordered" evidence="5">
    <location>
        <begin position="410"/>
        <end position="459"/>
    </location>
</feature>
<accession>A0A1G6DPQ0</accession>
<dbReference type="Proteomes" id="UP000199071">
    <property type="component" value="Unassembled WGS sequence"/>
</dbReference>
<dbReference type="OrthoDB" id="7806498at2"/>
<evidence type="ECO:0000256" key="5">
    <source>
        <dbReference type="SAM" id="MobiDB-lite"/>
    </source>
</evidence>
<dbReference type="Pfam" id="PF02195">
    <property type="entry name" value="ParB_N"/>
    <property type="match status" value="1"/>
</dbReference>
<evidence type="ECO:0000313" key="8">
    <source>
        <dbReference type="Proteomes" id="UP000199071"/>
    </source>
</evidence>
<reference evidence="7 8" key="1">
    <citation type="submission" date="2016-10" db="EMBL/GenBank/DDBJ databases">
        <authorList>
            <person name="de Groot N.N."/>
        </authorList>
    </citation>
    <scope>NUCLEOTIDE SEQUENCE [LARGE SCALE GENOMIC DNA]</scope>
    <source>
        <strain evidence="7 8">ATCC 35022</strain>
    </source>
</reference>
<comment type="catalytic activity">
    <reaction evidence="3">
        <text>a 2'-deoxyadenosine in DNA + S-adenosyl-L-methionine = an N(6)-methyl-2'-deoxyadenosine in DNA + S-adenosyl-L-homocysteine + H(+)</text>
        <dbReference type="Rhea" id="RHEA:15197"/>
        <dbReference type="Rhea" id="RHEA-COMP:12418"/>
        <dbReference type="Rhea" id="RHEA-COMP:12419"/>
        <dbReference type="ChEBI" id="CHEBI:15378"/>
        <dbReference type="ChEBI" id="CHEBI:57856"/>
        <dbReference type="ChEBI" id="CHEBI:59789"/>
        <dbReference type="ChEBI" id="CHEBI:90615"/>
        <dbReference type="ChEBI" id="CHEBI:90616"/>
        <dbReference type="EC" id="2.1.1.72"/>
    </reaction>
</comment>
<evidence type="ECO:0000256" key="3">
    <source>
        <dbReference type="ARBA" id="ARBA00047942"/>
    </source>
</evidence>
<evidence type="ECO:0000256" key="4">
    <source>
        <dbReference type="RuleBase" id="RU362026"/>
    </source>
</evidence>
<dbReference type="GO" id="GO:0008170">
    <property type="term" value="F:N-methyltransferase activity"/>
    <property type="evidence" value="ECO:0007669"/>
    <property type="project" value="InterPro"/>
</dbReference>
<gene>
    <name evidence="7" type="ORF">SAMN02982931_03601</name>
</gene>